<gene>
    <name evidence="1" type="ORF">PZA18_15470</name>
</gene>
<dbReference type="InterPro" id="IPR011050">
    <property type="entry name" value="Pectin_lyase_fold/virulence"/>
</dbReference>
<dbReference type="EMBL" id="JARRAF010000019">
    <property type="protein sequence ID" value="MDK2125453.1"/>
    <property type="molecule type" value="Genomic_DNA"/>
</dbReference>
<organism evidence="1 2">
    <name type="scientific">Parachitinimonas caeni</name>
    <dbReference type="NCBI Taxonomy" id="3031301"/>
    <lineage>
        <taxon>Bacteria</taxon>
        <taxon>Pseudomonadati</taxon>
        <taxon>Pseudomonadota</taxon>
        <taxon>Betaproteobacteria</taxon>
        <taxon>Neisseriales</taxon>
        <taxon>Chitinibacteraceae</taxon>
        <taxon>Parachitinimonas</taxon>
    </lineage>
</organism>
<proteinExistence type="predicted"/>
<dbReference type="InterPro" id="IPR011004">
    <property type="entry name" value="Trimer_LpxA-like_sf"/>
</dbReference>
<dbReference type="SUPFAM" id="SSF51161">
    <property type="entry name" value="Trimeric LpxA-like enzymes"/>
    <property type="match status" value="1"/>
</dbReference>
<reference evidence="1" key="1">
    <citation type="submission" date="2023-03" db="EMBL/GenBank/DDBJ databases">
        <title>Chitinimonas shenzhenensis gen. nov., sp. nov., a novel member of family Burkholderiaceae isolated from activated sludge collected in Shen Zhen, China.</title>
        <authorList>
            <person name="Wang X."/>
        </authorList>
    </citation>
    <scope>NUCLEOTIDE SEQUENCE</scope>
    <source>
        <strain evidence="1">DQS-5</strain>
    </source>
</reference>
<keyword evidence="2" id="KW-1185">Reference proteome</keyword>
<sequence length="1118" mass="118294">MNSSSDNNADSTLPMEIEPLKRISSQREELKALFADNKTPSGNDFARLISAVAVPSDDGLMIDAASSVLNIKFAASANNGLTVAGQPLDVKEGLSVAKAASLEGELVVAKDSTLKGKAVLEDGLEVRKSSQFKADATVESQLTVKGETRLGGLEVNKAAHVKETLTVDGQVKSSEAEFSTLTVTEQANLNRLTVGQSAEFKDTLEVANHVTLHGSLSLPDLLEVNGDQIVAKRPLQLGNTLTVGSTATVKGSLTVDSNASIQGSLAVEGGACLNGGLQVDNLLVVDKTAVSARAQLVAEKGLQVKGLSQLQGGVRIEHGVKQNPVEIRGEDGESVELVVTDSARLGVNTDKPAAQLHVVSPPRTVLLQLDRQTETGLQSALKVNEKGEVSIGNVTARSELEVNGDTYITGNLVVDGQPGSYGGAPASGGITANCLTIEGHLIADAGEVVVEAPLKAQKQLTACNGAEVSGGVLIESTSSMIMPLRVKDSQNHTMMVLTPEGQLGLGLDQPQAALHVATPLGVDALLVERCLDGVHKTTVRIDGEGKITLGSVPAPTELTLHGTMQVDGDLDVKGVHVKERLTVEGEASFKDKLELAGELSAGSLRVADAFRAEPHAVNLRVPLISEHFLIAERGLRLGTKTDEPIRVESKAGAVLTLSQKGRLALNGATPDAQLSIRTETGIDSLQINRTLADGSEATSLLVNRDGNLEVMGGMRLAGPAVMHDQVQIAKDLEVLGETQLKNSLTALGGLQLASGEWVNEISSCPWLGRGDASDEVLATQRATKHYIDHIYSPWGRNSHTLTIRNQAEFEQVFGDGCQNRVTLPANATILLMPPENGPQHGAHTGRDGLSRPCRPDVSHKADYLLRNAVQIPSGVSIIGMNTETTRVVKANAHCRLLLGAEDGKRVRNVRLSGWTFDGGNTVFSGNGGAIQLLNAEDITLDLVLIGHIVHGKGGALFGENSRRITATQIHACQARGAGCHEEGLGGAAYGLSESRITATFCYADHGGAVAYCHDSEVVANRCEAEIGGGAYASRRLKLSARQCVAYRHGGGASLCDSLMAEGYWRDNRSDDIETHNIVANVSHSHRSHHAHAHHYLWRGDYIDGPLLQAQAHWRHDNI</sequence>
<dbReference type="Gene3D" id="2.160.10.10">
    <property type="entry name" value="Hexapeptide repeat proteins"/>
    <property type="match status" value="1"/>
</dbReference>
<evidence type="ECO:0000313" key="2">
    <source>
        <dbReference type="Proteomes" id="UP001172778"/>
    </source>
</evidence>
<dbReference type="Proteomes" id="UP001172778">
    <property type="component" value="Unassembled WGS sequence"/>
</dbReference>
<protein>
    <submittedName>
        <fullName evidence="1">Polymer-forming cytoskeletal protein</fullName>
    </submittedName>
</protein>
<dbReference type="Gene3D" id="2.160.20.10">
    <property type="entry name" value="Single-stranded right-handed beta-helix, Pectin lyase-like"/>
    <property type="match status" value="1"/>
</dbReference>
<evidence type="ECO:0000313" key="1">
    <source>
        <dbReference type="EMBL" id="MDK2125453.1"/>
    </source>
</evidence>
<accession>A0ABT7E290</accession>
<dbReference type="SUPFAM" id="SSF51126">
    <property type="entry name" value="Pectin lyase-like"/>
    <property type="match status" value="1"/>
</dbReference>
<name>A0ABT7E290_9NEIS</name>
<comment type="caution">
    <text evidence="1">The sequence shown here is derived from an EMBL/GenBank/DDBJ whole genome shotgun (WGS) entry which is preliminary data.</text>
</comment>
<dbReference type="RefSeq" id="WP_284101763.1">
    <property type="nucleotide sequence ID" value="NZ_JARRAF010000019.1"/>
</dbReference>
<dbReference type="InterPro" id="IPR012334">
    <property type="entry name" value="Pectin_lyas_fold"/>
</dbReference>